<evidence type="ECO:0000313" key="3">
    <source>
        <dbReference type="EMBL" id="WAR31098.1"/>
    </source>
</evidence>
<dbReference type="InterPro" id="IPR052852">
    <property type="entry name" value="SSU_Processome_Comp"/>
</dbReference>
<feature type="region of interest" description="Disordered" evidence="1">
    <location>
        <begin position="14"/>
        <end position="119"/>
    </location>
</feature>
<feature type="compositionally biased region" description="Basic residues" evidence="1">
    <location>
        <begin position="63"/>
        <end position="74"/>
    </location>
</feature>
<feature type="compositionally biased region" description="Polar residues" evidence="1">
    <location>
        <begin position="43"/>
        <end position="62"/>
    </location>
</feature>
<dbReference type="Proteomes" id="UP001164746">
    <property type="component" value="Chromosome 17"/>
</dbReference>
<reference evidence="3" key="1">
    <citation type="submission" date="2022-11" db="EMBL/GenBank/DDBJ databases">
        <title>Centuries of genome instability and evolution in soft-shell clam transmissible cancer (bioRxiv).</title>
        <authorList>
            <person name="Hart S.F.M."/>
            <person name="Yonemitsu M.A."/>
            <person name="Giersch R.M."/>
            <person name="Beal B.F."/>
            <person name="Arriagada G."/>
            <person name="Davis B.W."/>
            <person name="Ostrander E.A."/>
            <person name="Goff S.P."/>
            <person name="Metzger M.J."/>
        </authorList>
    </citation>
    <scope>NUCLEOTIDE SEQUENCE</scope>
    <source>
        <strain evidence="3">MELC-2E11</strain>
        <tissue evidence="3">Siphon/mantle</tissue>
    </source>
</reference>
<feature type="compositionally biased region" description="Basic and acidic residues" evidence="1">
    <location>
        <begin position="99"/>
        <end position="116"/>
    </location>
</feature>
<evidence type="ECO:0000256" key="1">
    <source>
        <dbReference type="SAM" id="MobiDB-lite"/>
    </source>
</evidence>
<keyword evidence="2" id="KW-0472">Membrane</keyword>
<keyword evidence="2" id="KW-1133">Transmembrane helix</keyword>
<gene>
    <name evidence="3" type="ORF">MAR_033640</name>
</gene>
<feature type="compositionally biased region" description="Basic residues" evidence="1">
    <location>
        <begin position="30"/>
        <end position="42"/>
    </location>
</feature>
<evidence type="ECO:0000256" key="2">
    <source>
        <dbReference type="SAM" id="Phobius"/>
    </source>
</evidence>
<dbReference type="EMBL" id="CP111028">
    <property type="protein sequence ID" value="WAR31098.1"/>
    <property type="molecule type" value="Genomic_DNA"/>
</dbReference>
<proteinExistence type="predicted"/>
<organism evidence="3 4">
    <name type="scientific">Mya arenaria</name>
    <name type="common">Soft-shell clam</name>
    <dbReference type="NCBI Taxonomy" id="6604"/>
    <lineage>
        <taxon>Eukaryota</taxon>
        <taxon>Metazoa</taxon>
        <taxon>Spiralia</taxon>
        <taxon>Lophotrochozoa</taxon>
        <taxon>Mollusca</taxon>
        <taxon>Bivalvia</taxon>
        <taxon>Autobranchia</taxon>
        <taxon>Heteroconchia</taxon>
        <taxon>Euheterodonta</taxon>
        <taxon>Imparidentia</taxon>
        <taxon>Neoheterodontei</taxon>
        <taxon>Myida</taxon>
        <taxon>Myoidea</taxon>
        <taxon>Myidae</taxon>
        <taxon>Mya</taxon>
    </lineage>
</organism>
<keyword evidence="4" id="KW-1185">Reference proteome</keyword>
<sequence length="261" mass="29530">MDKEVVDKALLQRLEEYGDSVVEGASIDKVKKKTDKQAKRNKSQGSSDTHNANTFVDTSSNNSRKKKKRRKKNKEKVEERVEDRDNEEVGFGSDPSDQENTKRERPSREKIPRNEENPEFDLEMARFEVHKYGIAGFRGNEKEVAMTALLIKLGAKDRKMGLKVAKKDGGEKRKRDRNDIGPLDGQVGRWKAGVQIVHKDNIKGMKKLIPVTMSVAFVTVTMAFVTVSMAFVTVSMAVAVSVSVIFCSRRWFLIRLLGILK</sequence>
<feature type="transmembrane region" description="Helical" evidence="2">
    <location>
        <begin position="208"/>
        <end position="225"/>
    </location>
</feature>
<accession>A0ABY7G9J6</accession>
<name>A0ABY7G9J6_MYAAR</name>
<evidence type="ECO:0000313" key="4">
    <source>
        <dbReference type="Proteomes" id="UP001164746"/>
    </source>
</evidence>
<dbReference type="PANTHER" id="PTHR28366:SF1">
    <property type="entry name" value="CHROMOSOME 1 OPEN READING FRAME 131"/>
    <property type="match status" value="1"/>
</dbReference>
<feature type="transmembrane region" description="Helical" evidence="2">
    <location>
        <begin position="231"/>
        <end position="252"/>
    </location>
</feature>
<protein>
    <submittedName>
        <fullName evidence="3">Uncharacterized protein</fullName>
    </submittedName>
</protein>
<keyword evidence="2" id="KW-0812">Transmembrane</keyword>
<dbReference type="PANTHER" id="PTHR28366">
    <property type="entry name" value="CHROMOSOME 1 OPEN READING FRAME 131"/>
    <property type="match status" value="1"/>
</dbReference>